<reference evidence="1" key="1">
    <citation type="journal article" date="2021" name="New Phytol.">
        <title>Evolutionary innovations through gain and loss of genes in the ectomycorrhizal Boletales.</title>
        <authorList>
            <person name="Wu G."/>
            <person name="Miyauchi S."/>
            <person name="Morin E."/>
            <person name="Kuo A."/>
            <person name="Drula E."/>
            <person name="Varga T."/>
            <person name="Kohler A."/>
            <person name="Feng B."/>
            <person name="Cao Y."/>
            <person name="Lipzen A."/>
            <person name="Daum C."/>
            <person name="Hundley H."/>
            <person name="Pangilinan J."/>
            <person name="Johnson J."/>
            <person name="Barry K."/>
            <person name="LaButti K."/>
            <person name="Ng V."/>
            <person name="Ahrendt S."/>
            <person name="Min B."/>
            <person name="Choi I.G."/>
            <person name="Park H."/>
            <person name="Plett J.M."/>
            <person name="Magnuson J."/>
            <person name="Spatafora J.W."/>
            <person name="Nagy L.G."/>
            <person name="Henrissat B."/>
            <person name="Grigoriev I.V."/>
            <person name="Yang Z.L."/>
            <person name="Xu J."/>
            <person name="Martin F.M."/>
        </authorList>
    </citation>
    <scope>NUCLEOTIDE SEQUENCE</scope>
    <source>
        <strain evidence="1">ATCC 28755</strain>
    </source>
</reference>
<gene>
    <name evidence="1" type="ORF">BJ138DRAFT_1104634</name>
</gene>
<name>A0ACB8A1L9_9AGAM</name>
<keyword evidence="2" id="KW-1185">Reference proteome</keyword>
<organism evidence="1 2">
    <name type="scientific">Hygrophoropsis aurantiaca</name>
    <dbReference type="NCBI Taxonomy" id="72124"/>
    <lineage>
        <taxon>Eukaryota</taxon>
        <taxon>Fungi</taxon>
        <taxon>Dikarya</taxon>
        <taxon>Basidiomycota</taxon>
        <taxon>Agaricomycotina</taxon>
        <taxon>Agaricomycetes</taxon>
        <taxon>Agaricomycetidae</taxon>
        <taxon>Boletales</taxon>
        <taxon>Coniophorineae</taxon>
        <taxon>Hygrophoropsidaceae</taxon>
        <taxon>Hygrophoropsis</taxon>
    </lineage>
</organism>
<dbReference type="EMBL" id="MU267943">
    <property type="protein sequence ID" value="KAH7907062.1"/>
    <property type="molecule type" value="Genomic_DNA"/>
</dbReference>
<comment type="caution">
    <text evidence="1">The sequence shown here is derived from an EMBL/GenBank/DDBJ whole genome shotgun (WGS) entry which is preliminary data.</text>
</comment>
<dbReference type="Proteomes" id="UP000790377">
    <property type="component" value="Unassembled WGS sequence"/>
</dbReference>
<proteinExistence type="predicted"/>
<evidence type="ECO:0000313" key="2">
    <source>
        <dbReference type="Proteomes" id="UP000790377"/>
    </source>
</evidence>
<protein>
    <submittedName>
        <fullName evidence="1">Uncharacterized protein</fullName>
    </submittedName>
</protein>
<sequence length="263" mass="29106">MSSFTGPGVPGDNFDDLPAGQRSGTIGSSSSSGNGTRSSSNQPNRPSFEQACLGFIDKFKRGETDKTATIISITQTVSREVIPPAQEKSAIESYLRIVDKYESERKRLEKQPENNGREDRQTKDRDRMEDEEPRRSPSIEEGDTVSKDPEAEVSTGEKKRKANLDLENIKQARKIRNIGGVTSSPTLTRTNAKSAADNRCPRSMHDRPVPYMSDNEFDDLLSAACFKETQGKPHNTTRASKIKIGGSTHVSLPTKHPRLELEI</sequence>
<evidence type="ECO:0000313" key="1">
    <source>
        <dbReference type="EMBL" id="KAH7907062.1"/>
    </source>
</evidence>
<accession>A0ACB8A1L9</accession>